<proteinExistence type="predicted"/>
<keyword evidence="3" id="KW-1185">Reference proteome</keyword>
<dbReference type="GeneID" id="39575779"/>
<organism evidence="2 3">
    <name type="scientific">Sodiomyces alkalinus (strain CBS 110278 / VKM F-3762 / F11)</name>
    <name type="common">Alkaliphilic filamentous fungus</name>
    <dbReference type="NCBI Taxonomy" id="1314773"/>
    <lineage>
        <taxon>Eukaryota</taxon>
        <taxon>Fungi</taxon>
        <taxon>Dikarya</taxon>
        <taxon>Ascomycota</taxon>
        <taxon>Pezizomycotina</taxon>
        <taxon>Sordariomycetes</taxon>
        <taxon>Hypocreomycetidae</taxon>
        <taxon>Glomerellales</taxon>
        <taxon>Plectosphaerellaceae</taxon>
        <taxon>Sodiomyces</taxon>
    </lineage>
</organism>
<dbReference type="RefSeq" id="XP_028470513.1">
    <property type="nucleotide sequence ID" value="XM_028607301.1"/>
</dbReference>
<feature type="region of interest" description="Disordered" evidence="1">
    <location>
        <begin position="90"/>
        <end position="114"/>
    </location>
</feature>
<dbReference type="AlphaFoldDB" id="A0A3N2Q7Q0"/>
<name>A0A3N2Q7Q0_SODAK</name>
<evidence type="ECO:0008006" key="4">
    <source>
        <dbReference type="Google" id="ProtNLM"/>
    </source>
</evidence>
<evidence type="ECO:0000313" key="2">
    <source>
        <dbReference type="EMBL" id="ROT42707.1"/>
    </source>
</evidence>
<accession>A0A3N2Q7Q0</accession>
<dbReference type="OrthoDB" id="5210591at2759"/>
<sequence length="474" mass="51049">MSVAARPGQIVQAIMGRVLPGVCIQDVRAMPSQRHQKLYGVQSSDGSQFLITFSTSRIARSLRSEQGSISSEAAVLSWLAALSVDKASTHETDPTAEVTEAAGPSQCSEGCMSTDTSNEVPSQLAIFIPILVAHLPLPNEMGVAYNVMKPTSGSLIAGIHPGLSSGERRAVDIQIGQLYRKLCRLVSPTGRFGPVSELLPSPTVPLAEQPIPSARCAVHGTSIKPGGISSWPTAFHSMLEAVLRDGEDMAIMLGYTTIRRHFKRLKPALDGVVSPRLVAIDIGSDINMLVVREEQPPEAVPVPPRQSPDREAGGHKCTQSDGDDVKENDGQCSRRVSDGGEDARFGTQGCVTVRGMKDWSNFIFGDPLFAAAFSQDPSEEFLEGFRGVSDNAKASDPTLATVSLPSLVEDEPNAPIRLLFYECYHTVTQIVSEFYRPQWDSSQRELAARKKLNNVLGRLAEVGDVGVPLTTDSK</sequence>
<dbReference type="Proteomes" id="UP000272025">
    <property type="component" value="Unassembled WGS sequence"/>
</dbReference>
<dbReference type="EMBL" id="ML119051">
    <property type="protein sequence ID" value="ROT42707.1"/>
    <property type="molecule type" value="Genomic_DNA"/>
</dbReference>
<reference evidence="2 3" key="1">
    <citation type="journal article" date="2018" name="Mol. Ecol.">
        <title>The obligate alkalophilic soda-lake fungus Sodiomyces alkalinus has shifted to a protein diet.</title>
        <authorList>
            <person name="Grum-Grzhimaylo A.A."/>
            <person name="Falkoski D.L."/>
            <person name="van den Heuvel J."/>
            <person name="Valero-Jimenez C.A."/>
            <person name="Min B."/>
            <person name="Choi I.G."/>
            <person name="Lipzen A."/>
            <person name="Daum C.G."/>
            <person name="Aanen D.K."/>
            <person name="Tsang A."/>
            <person name="Henrissat B."/>
            <person name="Bilanenko E.N."/>
            <person name="de Vries R.P."/>
            <person name="van Kan J.A.L."/>
            <person name="Grigoriev I.V."/>
            <person name="Debets A.J.M."/>
        </authorList>
    </citation>
    <scope>NUCLEOTIDE SEQUENCE [LARGE SCALE GENOMIC DNA]</scope>
    <source>
        <strain evidence="2 3">F11</strain>
    </source>
</reference>
<feature type="region of interest" description="Disordered" evidence="1">
    <location>
        <begin position="295"/>
        <end position="340"/>
    </location>
</feature>
<evidence type="ECO:0000256" key="1">
    <source>
        <dbReference type="SAM" id="MobiDB-lite"/>
    </source>
</evidence>
<protein>
    <recommendedName>
        <fullName evidence="4">Aminoglycoside phosphotransferase domain-containing protein</fullName>
    </recommendedName>
</protein>
<feature type="compositionally biased region" description="Polar residues" evidence="1">
    <location>
        <begin position="105"/>
        <end position="114"/>
    </location>
</feature>
<evidence type="ECO:0000313" key="3">
    <source>
        <dbReference type="Proteomes" id="UP000272025"/>
    </source>
</evidence>
<gene>
    <name evidence="2" type="ORF">SODALDRAFT_21536</name>
</gene>